<dbReference type="OrthoDB" id="6368736at2759"/>
<evidence type="ECO:0000313" key="2">
    <source>
        <dbReference type="EMBL" id="CAB3248803.1"/>
    </source>
</evidence>
<reference evidence="2 3" key="1">
    <citation type="submission" date="2020-04" db="EMBL/GenBank/DDBJ databases">
        <authorList>
            <person name="Wallbank WR R."/>
            <person name="Pardo Diaz C."/>
            <person name="Kozak K."/>
            <person name="Martin S."/>
            <person name="Jiggins C."/>
            <person name="Moest M."/>
            <person name="Warren A I."/>
            <person name="Byers J.R.P. K."/>
            <person name="Montejo-Kovacevich G."/>
            <person name="Yen C E."/>
        </authorList>
    </citation>
    <scope>NUCLEOTIDE SEQUENCE [LARGE SCALE GENOMIC DNA]</scope>
</reference>
<evidence type="ECO:0000313" key="3">
    <source>
        <dbReference type="Proteomes" id="UP000494256"/>
    </source>
</evidence>
<feature type="region of interest" description="Disordered" evidence="1">
    <location>
        <begin position="23"/>
        <end position="53"/>
    </location>
</feature>
<organism evidence="2 3">
    <name type="scientific">Arctia plantaginis</name>
    <name type="common">Wood tiger moth</name>
    <name type="synonym">Phalaena plantaginis</name>
    <dbReference type="NCBI Taxonomy" id="874455"/>
    <lineage>
        <taxon>Eukaryota</taxon>
        <taxon>Metazoa</taxon>
        <taxon>Ecdysozoa</taxon>
        <taxon>Arthropoda</taxon>
        <taxon>Hexapoda</taxon>
        <taxon>Insecta</taxon>
        <taxon>Pterygota</taxon>
        <taxon>Neoptera</taxon>
        <taxon>Endopterygota</taxon>
        <taxon>Lepidoptera</taxon>
        <taxon>Glossata</taxon>
        <taxon>Ditrysia</taxon>
        <taxon>Noctuoidea</taxon>
        <taxon>Erebidae</taxon>
        <taxon>Arctiinae</taxon>
        <taxon>Arctia</taxon>
    </lineage>
</organism>
<dbReference type="AlphaFoldDB" id="A0A8S1AQG9"/>
<gene>
    <name evidence="2" type="ORF">APLA_LOCUS12529</name>
</gene>
<feature type="region of interest" description="Disordered" evidence="1">
    <location>
        <begin position="319"/>
        <end position="400"/>
    </location>
</feature>
<evidence type="ECO:0000256" key="1">
    <source>
        <dbReference type="SAM" id="MobiDB-lite"/>
    </source>
</evidence>
<comment type="caution">
    <text evidence="2">The sequence shown here is derived from an EMBL/GenBank/DDBJ whole genome shotgun (WGS) entry which is preliminary data.</text>
</comment>
<name>A0A8S1AQG9_ARCPL</name>
<feature type="compositionally biased region" description="Low complexity" evidence="1">
    <location>
        <begin position="40"/>
        <end position="49"/>
    </location>
</feature>
<sequence length="591" mass="66215">MGKKKTKVSKPKEADVYEFTFDPTEEAKLPKKKPKKPAVKKQNNAKPKALPSYKRVYDQNISKALSALRKAIKPSQTKETVKLPQIQETCNEITKSKVRNGKSNVDGEENAVTPMNDTGKASVHELNYPSIRIEDIAADIEPSVIHHENLNYSPVNSPRPQSCVVNSVLTPLQSSERVSSDPLNLQPDVSFFDDVPVANSSMIMSVRDPLASPWRVEFGSLPIKWHSNTYMKANMTPAVESSFICTEDHNKKKHVYTNMLGDISESLPQVVSDTPVLKQTSILSFIREVAEKKAKKKRGRSVSPTKAMTVDFTNKNVELNVTSKEQTEKVDNNPISPEEVSRPIDTLNETDNSKEERKMRKRKNDKNVCKRPTKSPHKQKDKDCTYFGFDDSEDQENLSPSKLKVKPTGRSLRLKGRAVLQEINGPTRAALPTAAKSKVVTSADAVNKVYEGLKSAAEAPVFPEKNVESNLTNLEDLAADDSQSVHLFEDIEVVHHLKPIRKSYGKPKRVTFRQPSNGHSTEGKTGQDGDSSFEDDLADLTFEVPDVQEKKKAKKRPKKLMSKKEEKEAEEWAAGFNSMCEEIEQFPLMVE</sequence>
<feature type="compositionally biased region" description="Basic residues" evidence="1">
    <location>
        <begin position="359"/>
        <end position="377"/>
    </location>
</feature>
<feature type="compositionally biased region" description="Basic residues" evidence="1">
    <location>
        <begin position="551"/>
        <end position="561"/>
    </location>
</feature>
<dbReference type="Proteomes" id="UP000494256">
    <property type="component" value="Unassembled WGS sequence"/>
</dbReference>
<protein>
    <submittedName>
        <fullName evidence="2">Uncharacterized protein</fullName>
    </submittedName>
</protein>
<proteinExistence type="predicted"/>
<feature type="region of interest" description="Disordered" evidence="1">
    <location>
        <begin position="100"/>
        <end position="121"/>
    </location>
</feature>
<dbReference type="EMBL" id="CADEBD010000344">
    <property type="protein sequence ID" value="CAB3248803.1"/>
    <property type="molecule type" value="Genomic_DNA"/>
</dbReference>
<feature type="compositionally biased region" description="Basic residues" evidence="1">
    <location>
        <begin position="30"/>
        <end position="39"/>
    </location>
</feature>
<accession>A0A8S1AQG9</accession>
<feature type="region of interest" description="Disordered" evidence="1">
    <location>
        <begin position="505"/>
        <end position="571"/>
    </location>
</feature>